<dbReference type="SUPFAM" id="SSF63712">
    <property type="entry name" value="Nicotinic receptor ligand binding domain-like"/>
    <property type="match status" value="1"/>
</dbReference>
<feature type="transmembrane region" description="Helical" evidence="5">
    <location>
        <begin position="372"/>
        <end position="393"/>
    </location>
</feature>
<dbReference type="SUPFAM" id="SSF90112">
    <property type="entry name" value="Neurotransmitter-gated ion-channel transmembrane pore"/>
    <property type="match status" value="1"/>
</dbReference>
<dbReference type="GO" id="GO:0016020">
    <property type="term" value="C:membrane"/>
    <property type="evidence" value="ECO:0007669"/>
    <property type="project" value="UniProtKB-SubCell"/>
</dbReference>
<evidence type="ECO:0000256" key="4">
    <source>
        <dbReference type="ARBA" id="ARBA00023136"/>
    </source>
</evidence>
<dbReference type="InterPro" id="IPR006201">
    <property type="entry name" value="Neur_channel"/>
</dbReference>
<keyword evidence="4 5" id="KW-0472">Membrane</keyword>
<feature type="domain" description="Neurotransmitter-gated ion-channel ligand-binding" evidence="6">
    <location>
        <begin position="32"/>
        <end position="234"/>
    </location>
</feature>
<keyword evidence="2 5" id="KW-0812">Transmembrane</keyword>
<evidence type="ECO:0000256" key="3">
    <source>
        <dbReference type="ARBA" id="ARBA00022989"/>
    </source>
</evidence>
<dbReference type="EMBL" id="VIIS01001085">
    <property type="protein sequence ID" value="KAF0302175.1"/>
    <property type="molecule type" value="Genomic_DNA"/>
</dbReference>
<feature type="transmembrane region" description="Helical" evidence="5">
    <location>
        <begin position="405"/>
        <end position="422"/>
    </location>
</feature>
<evidence type="ECO:0000313" key="7">
    <source>
        <dbReference type="EMBL" id="KAF0302175.1"/>
    </source>
</evidence>
<dbReference type="GO" id="GO:0005230">
    <property type="term" value="F:extracellular ligand-gated monoatomic ion channel activity"/>
    <property type="evidence" value="ECO:0007669"/>
    <property type="project" value="InterPro"/>
</dbReference>
<keyword evidence="8" id="KW-1185">Reference proteome</keyword>
<dbReference type="OrthoDB" id="410315at2759"/>
<organism evidence="7 8">
    <name type="scientific">Amphibalanus amphitrite</name>
    <name type="common">Striped barnacle</name>
    <name type="synonym">Balanus amphitrite</name>
    <dbReference type="NCBI Taxonomy" id="1232801"/>
    <lineage>
        <taxon>Eukaryota</taxon>
        <taxon>Metazoa</taxon>
        <taxon>Ecdysozoa</taxon>
        <taxon>Arthropoda</taxon>
        <taxon>Crustacea</taxon>
        <taxon>Multicrustacea</taxon>
        <taxon>Cirripedia</taxon>
        <taxon>Thoracica</taxon>
        <taxon>Thoracicalcarea</taxon>
        <taxon>Balanomorpha</taxon>
        <taxon>Balanoidea</taxon>
        <taxon>Balanidae</taxon>
        <taxon>Amphibalaninae</taxon>
        <taxon>Amphibalanus</taxon>
    </lineage>
</organism>
<dbReference type="PRINTS" id="PR00252">
    <property type="entry name" value="NRIONCHANNEL"/>
</dbReference>
<dbReference type="InterPro" id="IPR038050">
    <property type="entry name" value="Neuro_actylchol_rec"/>
</dbReference>
<dbReference type="InterPro" id="IPR036734">
    <property type="entry name" value="Neur_chan_lig-bd_sf"/>
</dbReference>
<name>A0A6A4W6T8_AMPAM</name>
<dbReference type="Proteomes" id="UP000440578">
    <property type="component" value="Unassembled WGS sequence"/>
</dbReference>
<proteinExistence type="predicted"/>
<keyword evidence="3 5" id="KW-1133">Transmembrane helix</keyword>
<dbReference type="PANTHER" id="PTHR18945">
    <property type="entry name" value="NEUROTRANSMITTER GATED ION CHANNEL"/>
    <property type="match status" value="1"/>
</dbReference>
<dbReference type="AlphaFoldDB" id="A0A6A4W6T8"/>
<dbReference type="Gene3D" id="2.70.170.10">
    <property type="entry name" value="Neurotransmitter-gated ion-channel ligand-binding domain"/>
    <property type="match status" value="1"/>
</dbReference>
<feature type="transmembrane region" description="Helical" evidence="5">
    <location>
        <begin position="342"/>
        <end position="360"/>
    </location>
</feature>
<reference evidence="7 8" key="1">
    <citation type="submission" date="2019-07" db="EMBL/GenBank/DDBJ databases">
        <title>Draft genome assembly of a fouling barnacle, Amphibalanus amphitrite (Darwin, 1854): The first reference genome for Thecostraca.</title>
        <authorList>
            <person name="Kim W."/>
        </authorList>
    </citation>
    <scope>NUCLEOTIDE SEQUENCE [LARGE SCALE GENOMIC DNA]</scope>
    <source>
        <strain evidence="7">SNU_AA5</strain>
        <tissue evidence="7">Soma without cirri and trophi</tissue>
    </source>
</reference>
<gene>
    <name evidence="7" type="primary">acr-16_2</name>
    <name evidence="7" type="ORF">FJT64_025718</name>
</gene>
<evidence type="ECO:0000256" key="1">
    <source>
        <dbReference type="ARBA" id="ARBA00004141"/>
    </source>
</evidence>
<dbReference type="InterPro" id="IPR036719">
    <property type="entry name" value="Neuro-gated_channel_TM_sf"/>
</dbReference>
<evidence type="ECO:0000313" key="8">
    <source>
        <dbReference type="Proteomes" id="UP000440578"/>
    </source>
</evidence>
<dbReference type="GO" id="GO:0004888">
    <property type="term" value="F:transmembrane signaling receptor activity"/>
    <property type="evidence" value="ECO:0007669"/>
    <property type="project" value="InterPro"/>
</dbReference>
<protein>
    <submittedName>
        <fullName evidence="7">Acetylcholine receptor subunit alpha-type acr-16</fullName>
    </submittedName>
</protein>
<evidence type="ECO:0000256" key="2">
    <source>
        <dbReference type="ARBA" id="ARBA00022692"/>
    </source>
</evidence>
<dbReference type="InterPro" id="IPR006202">
    <property type="entry name" value="Neur_chan_lig-bd"/>
</dbReference>
<dbReference type="CDD" id="cd18989">
    <property type="entry name" value="LGIC_ECD_cation"/>
    <property type="match status" value="1"/>
</dbReference>
<dbReference type="Gene3D" id="1.20.58.390">
    <property type="entry name" value="Neurotransmitter-gated ion-channel transmembrane domain"/>
    <property type="match status" value="1"/>
</dbReference>
<evidence type="ECO:0000256" key="5">
    <source>
        <dbReference type="SAM" id="Phobius"/>
    </source>
</evidence>
<sequence length="484" mass="53859">MRGADRLPSSILTEVSLSRRDDNEAAIKKAILRDRHYDVTTRPPNNRQGPTATFITLMMRSFQIDEYQLTATINAWTVMVWMDRRLTWQPSDYGNTRVVLMYSSQIWLPDIYLMNGVTHLEPIYMHAPVPVNSTGLVVWVTPSTFRVRCQKEMANWPYDQQKCTVILSSWSLDRDTHEVIPATHDGKLVLSNDMVKTDSHWRVTSVDGSLVNTTYNCCPGSVWHELHVEMHVARVSLLYAMSFILPCLEFEETRKTIKAVRKHEIDVIGAFRPVGGEATVGQAEKTVTDNNRLTAIEDHIRGLHESISAITMAPKTTTDARLTVHVLLVFWIPPDSPAKVKVATIHSVALIFFLFNLFWWMPPVGGTSVPKLVSFVSASLSLSVVSAVAAVVASNLVTRCQPPPAPVLAVFTGLVGTVLRLGDLNQQLQSTRAPFAEDGAPVQDKEATAAVRRAEWRLVAAGADRCLCLLQLAVFVFLSLACLT</sequence>
<accession>A0A6A4W6T8</accession>
<comment type="caution">
    <text evidence="7">The sequence shown here is derived from an EMBL/GenBank/DDBJ whole genome shotgun (WGS) entry which is preliminary data.</text>
</comment>
<comment type="subcellular location">
    <subcellularLocation>
        <location evidence="1">Membrane</location>
        <topology evidence="1">Multi-pass membrane protein</topology>
    </subcellularLocation>
</comment>
<keyword evidence="7" id="KW-0675">Receptor</keyword>
<evidence type="ECO:0000259" key="6">
    <source>
        <dbReference type="Pfam" id="PF02931"/>
    </source>
</evidence>
<dbReference type="Pfam" id="PF02931">
    <property type="entry name" value="Neur_chan_LBD"/>
    <property type="match status" value="1"/>
</dbReference>